<keyword evidence="2" id="KW-1185">Reference proteome</keyword>
<gene>
    <name evidence="1" type="ORF">TPA0598_06_03700</name>
</gene>
<proteinExistence type="predicted"/>
<evidence type="ECO:0000313" key="2">
    <source>
        <dbReference type="Proteomes" id="UP000048965"/>
    </source>
</evidence>
<reference evidence="1 2" key="2">
    <citation type="journal article" date="2015" name="Stand. Genomic Sci.">
        <title>Draft genome sequence of marine-derived Streptomyces sp. TP-A0598, a producer of anti-MRSA antibiotic lydicamycins.</title>
        <authorList>
            <person name="Komaki H."/>
            <person name="Ichikawa N."/>
            <person name="Hosoyama A."/>
            <person name="Fujita N."/>
            <person name="Igarashi Y."/>
        </authorList>
    </citation>
    <scope>NUCLEOTIDE SEQUENCE [LARGE SCALE GENOMIC DNA]</scope>
    <source>
        <strain evidence="1 2">NBRC 110027</strain>
    </source>
</reference>
<dbReference type="SUPFAM" id="SSF55961">
    <property type="entry name" value="Bet v1-like"/>
    <property type="match status" value="1"/>
</dbReference>
<evidence type="ECO:0008006" key="3">
    <source>
        <dbReference type="Google" id="ProtNLM"/>
    </source>
</evidence>
<dbReference type="Proteomes" id="UP000048965">
    <property type="component" value="Unassembled WGS sequence"/>
</dbReference>
<dbReference type="AlphaFoldDB" id="A0A0P4R9T9"/>
<sequence>MGVYNVHERELPVSGAEAGLLIDGLSGGADALWPRHDWPPMLLDGPLAPGAAGGHGPVHYTVADYVPGRWVRFRFTAPRGFHGFHEYTVHPLGPDRALLRHTLAMHARGGARLSWPLAFRPLHDAVLEDSLDRAERACTGTVARPARWSRYVRLLRRLIG</sequence>
<evidence type="ECO:0000313" key="1">
    <source>
        <dbReference type="EMBL" id="GAO10205.1"/>
    </source>
</evidence>
<dbReference type="EMBL" id="BBNO01000006">
    <property type="protein sequence ID" value="GAO10205.1"/>
    <property type="molecule type" value="Genomic_DNA"/>
</dbReference>
<comment type="caution">
    <text evidence="1">The sequence shown here is derived from an EMBL/GenBank/DDBJ whole genome shotgun (WGS) entry which is preliminary data.</text>
</comment>
<dbReference type="OrthoDB" id="7067492at2"/>
<protein>
    <recommendedName>
        <fullName evidence="3">SRPBCC family protein</fullName>
    </recommendedName>
</protein>
<name>A0A0P4R9T9_9ACTN</name>
<dbReference type="RefSeq" id="WP_042157399.1">
    <property type="nucleotide sequence ID" value="NZ_BBNO01000006.1"/>
</dbReference>
<accession>A0A0P4R9T9</accession>
<reference evidence="2" key="1">
    <citation type="submission" date="2014-09" db="EMBL/GenBank/DDBJ databases">
        <title>Whole genome shotgun sequence of Streptomyces sp. NBRC 110027.</title>
        <authorList>
            <person name="Komaki H."/>
            <person name="Ichikawa N."/>
            <person name="Katano-Makiyama Y."/>
            <person name="Hosoyama A."/>
            <person name="Hashimoto M."/>
            <person name="Uohara A."/>
            <person name="Kitahashi Y."/>
            <person name="Ohji S."/>
            <person name="Kimura A."/>
            <person name="Yamazoe A."/>
            <person name="Igarashi Y."/>
            <person name="Fujita N."/>
        </authorList>
    </citation>
    <scope>NUCLEOTIDE SEQUENCE [LARGE SCALE GENOMIC DNA]</scope>
    <source>
        <strain evidence="2">NBRC 110027</strain>
    </source>
</reference>
<organism evidence="1 2">
    <name type="scientific">Streptomyces lydicamycinicus</name>
    <dbReference type="NCBI Taxonomy" id="1546107"/>
    <lineage>
        <taxon>Bacteria</taxon>
        <taxon>Bacillati</taxon>
        <taxon>Actinomycetota</taxon>
        <taxon>Actinomycetes</taxon>
        <taxon>Kitasatosporales</taxon>
        <taxon>Streptomycetaceae</taxon>
        <taxon>Streptomyces</taxon>
    </lineage>
</organism>